<feature type="binding site" evidence="7">
    <location>
        <position position="138"/>
    </location>
    <ligand>
        <name>a 1,2-diacyl-sn-glycero-3-phospho-(1'-sn-glycerol)</name>
        <dbReference type="ChEBI" id="CHEBI:64716"/>
    </ligand>
</feature>
<reference evidence="8 9" key="1">
    <citation type="journal article" date="2016" name="Environ. Microbiol.">
        <title>Genomic resolution of a cold subsurface aquifer community provides metabolic insights for novel microbes adapted to high CO concentrations.</title>
        <authorList>
            <person name="Probst A.J."/>
            <person name="Castelle C.J."/>
            <person name="Singh A."/>
            <person name="Brown C.T."/>
            <person name="Anantharaman K."/>
            <person name="Sharon I."/>
            <person name="Hug L.A."/>
            <person name="Burstein D."/>
            <person name="Emerson J.B."/>
            <person name="Thomas B.C."/>
            <person name="Banfield J.F."/>
        </authorList>
    </citation>
    <scope>NUCLEOTIDE SEQUENCE [LARGE SCALE GENOMIC DNA]</scope>
    <source>
        <strain evidence="8">CG1_02_38_13</strain>
    </source>
</reference>
<dbReference type="InterPro" id="IPR001640">
    <property type="entry name" value="Lgt"/>
</dbReference>
<dbReference type="NCBIfam" id="TIGR00544">
    <property type="entry name" value="lgt"/>
    <property type="match status" value="1"/>
</dbReference>
<evidence type="ECO:0000313" key="8">
    <source>
        <dbReference type="EMBL" id="OIO17520.1"/>
    </source>
</evidence>
<name>A0A1J4U0P6_9BACT</name>
<feature type="transmembrane region" description="Helical" evidence="7">
    <location>
        <begin position="261"/>
        <end position="280"/>
    </location>
</feature>
<comment type="similarity">
    <text evidence="1 7">Belongs to the Lgt family.</text>
</comment>
<dbReference type="GO" id="GO:0042158">
    <property type="term" value="P:lipoprotein biosynthetic process"/>
    <property type="evidence" value="ECO:0007669"/>
    <property type="project" value="UniProtKB-UniRule"/>
</dbReference>
<evidence type="ECO:0000313" key="9">
    <source>
        <dbReference type="Proteomes" id="UP000182465"/>
    </source>
</evidence>
<dbReference type="PROSITE" id="PS01311">
    <property type="entry name" value="LGT"/>
    <property type="match status" value="1"/>
</dbReference>
<feature type="transmembrane region" description="Helical" evidence="7">
    <location>
        <begin position="222"/>
        <end position="241"/>
    </location>
</feature>
<feature type="transmembrane region" description="Helical" evidence="7">
    <location>
        <begin position="119"/>
        <end position="137"/>
    </location>
</feature>
<feature type="transmembrane region" description="Helical" evidence="7">
    <location>
        <begin position="20"/>
        <end position="37"/>
    </location>
</feature>
<gene>
    <name evidence="7" type="primary">lgt</name>
    <name evidence="8" type="ORF">AUJ29_01210</name>
</gene>
<keyword evidence="8" id="KW-0449">Lipoprotein</keyword>
<dbReference type="HAMAP" id="MF_01147">
    <property type="entry name" value="Lgt"/>
    <property type="match status" value="1"/>
</dbReference>
<dbReference type="PANTHER" id="PTHR30589">
    <property type="entry name" value="PROLIPOPROTEIN DIACYLGLYCERYL TRANSFERASE"/>
    <property type="match status" value="1"/>
</dbReference>
<accession>A0A1J4U0P6</accession>
<comment type="function">
    <text evidence="7">Catalyzes the transfer of the diacylglyceryl group from phosphatidylglycerol to the sulfhydryl group of the N-terminal cysteine of a prolipoprotein, the first step in the formation of mature lipoproteins.</text>
</comment>
<comment type="caution">
    <text evidence="8">The sequence shown here is derived from an EMBL/GenBank/DDBJ whole genome shotgun (WGS) entry which is preliminary data.</text>
</comment>
<dbReference type="PANTHER" id="PTHR30589:SF0">
    <property type="entry name" value="PHOSPHATIDYLGLYCEROL--PROLIPOPROTEIN DIACYLGLYCERYL TRANSFERASE"/>
    <property type="match status" value="1"/>
</dbReference>
<dbReference type="GO" id="GO:0005886">
    <property type="term" value="C:plasma membrane"/>
    <property type="evidence" value="ECO:0007669"/>
    <property type="project" value="UniProtKB-SubCell"/>
</dbReference>
<feature type="transmembrane region" description="Helical" evidence="7">
    <location>
        <begin position="49"/>
        <end position="69"/>
    </location>
</feature>
<feature type="transmembrane region" description="Helical" evidence="7">
    <location>
        <begin position="89"/>
        <end position="110"/>
    </location>
</feature>
<comment type="pathway">
    <text evidence="7">Protein modification; lipoprotein biosynthesis (diacylglyceryl transfer).</text>
</comment>
<comment type="catalytic activity">
    <reaction evidence="7">
        <text>L-cysteinyl-[prolipoprotein] + a 1,2-diacyl-sn-glycero-3-phospho-(1'-sn-glycerol) = an S-1,2-diacyl-sn-glyceryl-L-cysteinyl-[prolipoprotein] + sn-glycerol 1-phosphate + H(+)</text>
        <dbReference type="Rhea" id="RHEA:56712"/>
        <dbReference type="Rhea" id="RHEA-COMP:14679"/>
        <dbReference type="Rhea" id="RHEA-COMP:14680"/>
        <dbReference type="ChEBI" id="CHEBI:15378"/>
        <dbReference type="ChEBI" id="CHEBI:29950"/>
        <dbReference type="ChEBI" id="CHEBI:57685"/>
        <dbReference type="ChEBI" id="CHEBI:64716"/>
        <dbReference type="ChEBI" id="CHEBI:140658"/>
        <dbReference type="EC" id="2.5.1.145"/>
    </reaction>
</comment>
<dbReference type="EMBL" id="MNVB01000029">
    <property type="protein sequence ID" value="OIO17520.1"/>
    <property type="molecule type" value="Genomic_DNA"/>
</dbReference>
<organism evidence="8 9">
    <name type="scientific">Candidatus Kuenenbacteria bacterium CG1_02_38_13</name>
    <dbReference type="NCBI Taxonomy" id="1805235"/>
    <lineage>
        <taxon>Bacteria</taxon>
        <taxon>Candidatus Kueneniibacteriota</taxon>
    </lineage>
</organism>
<evidence type="ECO:0000256" key="4">
    <source>
        <dbReference type="ARBA" id="ARBA00022692"/>
    </source>
</evidence>
<feature type="transmembrane region" description="Helical" evidence="7">
    <location>
        <begin position="178"/>
        <end position="201"/>
    </location>
</feature>
<keyword evidence="2 7" id="KW-1003">Cell membrane</keyword>
<sequence>MLHTYYPSSVFFDCGLIQIRWYGLLITLSVLISFLIAKKLFKQYKLSSNILYDLGFYLVIFGLVGARMWHVFSEFRYYLKNPIDIIEIWNGGLAIHGAILSGILVIYFYFKKQKNKQNILLALDIFAPLVILGQAIGRWGNYFNQELYGRPLNAWWSIPIDFSHRLSGYAQYDFFHPIFLYESLWCLIIFCLLLHWHYLRIVPDSSLPIARKPSSITYCSHFVIKTQGFIFFSYIILYSIGRFAIGFLRIDPQISFFCLRFDQWISLVLICICAVVVFLFEKKSNFSHFA</sequence>
<proteinExistence type="inferred from homology"/>
<dbReference type="Pfam" id="PF01790">
    <property type="entry name" value="LGT"/>
    <property type="match status" value="1"/>
</dbReference>
<keyword evidence="3 7" id="KW-0808">Transferase</keyword>
<protein>
    <recommendedName>
        <fullName evidence="7">Phosphatidylglycerol--prolipoprotein diacylglyceryl transferase</fullName>
        <ecNumber evidence="7">2.5.1.145</ecNumber>
    </recommendedName>
</protein>
<dbReference type="AlphaFoldDB" id="A0A1J4U0P6"/>
<keyword evidence="6 7" id="KW-0472">Membrane</keyword>
<evidence type="ECO:0000256" key="3">
    <source>
        <dbReference type="ARBA" id="ARBA00022679"/>
    </source>
</evidence>
<dbReference type="GO" id="GO:0008961">
    <property type="term" value="F:phosphatidylglycerol-prolipoprotein diacylglyceryl transferase activity"/>
    <property type="evidence" value="ECO:0007669"/>
    <property type="project" value="UniProtKB-UniRule"/>
</dbReference>
<evidence type="ECO:0000256" key="1">
    <source>
        <dbReference type="ARBA" id="ARBA00007150"/>
    </source>
</evidence>
<keyword evidence="5 7" id="KW-1133">Transmembrane helix</keyword>
<keyword evidence="4 7" id="KW-0812">Transmembrane</keyword>
<evidence type="ECO:0000256" key="7">
    <source>
        <dbReference type="HAMAP-Rule" id="MF_01147"/>
    </source>
</evidence>
<dbReference type="Proteomes" id="UP000182465">
    <property type="component" value="Unassembled WGS sequence"/>
</dbReference>
<evidence type="ECO:0000256" key="5">
    <source>
        <dbReference type="ARBA" id="ARBA00022989"/>
    </source>
</evidence>
<comment type="subcellular location">
    <subcellularLocation>
        <location evidence="7">Cell membrane</location>
        <topology evidence="7">Multi-pass membrane protein</topology>
    </subcellularLocation>
</comment>
<dbReference type="UniPathway" id="UPA00664"/>
<dbReference type="EC" id="2.5.1.145" evidence="7"/>
<evidence type="ECO:0000256" key="6">
    <source>
        <dbReference type="ARBA" id="ARBA00023136"/>
    </source>
</evidence>
<evidence type="ECO:0000256" key="2">
    <source>
        <dbReference type="ARBA" id="ARBA00022475"/>
    </source>
</evidence>